<accession>X6MGG7</accession>
<dbReference type="SMART" id="SM00360">
    <property type="entry name" value="RRM"/>
    <property type="match status" value="1"/>
</dbReference>
<organism evidence="3 4">
    <name type="scientific">Reticulomyxa filosa</name>
    <dbReference type="NCBI Taxonomy" id="46433"/>
    <lineage>
        <taxon>Eukaryota</taxon>
        <taxon>Sar</taxon>
        <taxon>Rhizaria</taxon>
        <taxon>Retaria</taxon>
        <taxon>Foraminifera</taxon>
        <taxon>Monothalamids</taxon>
        <taxon>Reticulomyxidae</taxon>
        <taxon>Reticulomyxa</taxon>
    </lineage>
</organism>
<dbReference type="AlphaFoldDB" id="X6MGG7"/>
<gene>
    <name evidence="3" type="ORF">RFI_25231</name>
</gene>
<dbReference type="PROSITE" id="PS50102">
    <property type="entry name" value="RRM"/>
    <property type="match status" value="1"/>
</dbReference>
<dbReference type="OrthoDB" id="439808at2759"/>
<name>X6MGG7_RETFI</name>
<evidence type="ECO:0000313" key="4">
    <source>
        <dbReference type="Proteomes" id="UP000023152"/>
    </source>
</evidence>
<dbReference type="InterPro" id="IPR035979">
    <property type="entry name" value="RBD_domain_sf"/>
</dbReference>
<dbReference type="GO" id="GO:0003723">
    <property type="term" value="F:RNA binding"/>
    <property type="evidence" value="ECO:0007669"/>
    <property type="project" value="UniProtKB-UniRule"/>
</dbReference>
<feature type="domain" description="RRM" evidence="2">
    <location>
        <begin position="72"/>
        <end position="156"/>
    </location>
</feature>
<evidence type="ECO:0000313" key="3">
    <source>
        <dbReference type="EMBL" id="ETO12145.1"/>
    </source>
</evidence>
<dbReference type="Gene3D" id="3.30.70.330">
    <property type="match status" value="1"/>
</dbReference>
<sequence length="169" mass="19794">MTMKITRNAKDTNVARDHAECMILRSLERKKHSEAAGQNFQNPERMKIENNNKIKQNTEKSQVPEKQEIDNRRVILRNVNYNVSHGEIQDFLDEVLKTKLLKDKVVNVKIPTDHNGRNKGYAEIECRDELSAKSILALFQNREFFDRRLVTQYATVRSTPIRNKDNVKE</sequence>
<keyword evidence="1" id="KW-0694">RNA-binding</keyword>
<reference evidence="3 4" key="1">
    <citation type="journal article" date="2013" name="Curr. Biol.">
        <title>The Genome of the Foraminiferan Reticulomyxa filosa.</title>
        <authorList>
            <person name="Glockner G."/>
            <person name="Hulsmann N."/>
            <person name="Schleicher M."/>
            <person name="Noegel A.A."/>
            <person name="Eichinger L."/>
            <person name="Gallinger C."/>
            <person name="Pawlowski J."/>
            <person name="Sierra R."/>
            <person name="Euteneuer U."/>
            <person name="Pillet L."/>
            <person name="Moustafa A."/>
            <person name="Platzer M."/>
            <person name="Groth M."/>
            <person name="Szafranski K."/>
            <person name="Schliwa M."/>
        </authorList>
    </citation>
    <scope>NUCLEOTIDE SEQUENCE [LARGE SCALE GENOMIC DNA]</scope>
</reference>
<dbReference type="SUPFAM" id="SSF54928">
    <property type="entry name" value="RNA-binding domain, RBD"/>
    <property type="match status" value="1"/>
</dbReference>
<dbReference type="InterPro" id="IPR012677">
    <property type="entry name" value="Nucleotide-bd_a/b_plait_sf"/>
</dbReference>
<protein>
    <recommendedName>
        <fullName evidence="2">RRM domain-containing protein</fullName>
    </recommendedName>
</protein>
<dbReference type="EMBL" id="ASPP01021678">
    <property type="protein sequence ID" value="ETO12145.1"/>
    <property type="molecule type" value="Genomic_DNA"/>
</dbReference>
<dbReference type="Proteomes" id="UP000023152">
    <property type="component" value="Unassembled WGS sequence"/>
</dbReference>
<evidence type="ECO:0000256" key="1">
    <source>
        <dbReference type="PROSITE-ProRule" id="PRU00176"/>
    </source>
</evidence>
<comment type="caution">
    <text evidence="3">The sequence shown here is derived from an EMBL/GenBank/DDBJ whole genome shotgun (WGS) entry which is preliminary data.</text>
</comment>
<keyword evidence="4" id="KW-1185">Reference proteome</keyword>
<evidence type="ECO:0000259" key="2">
    <source>
        <dbReference type="PROSITE" id="PS50102"/>
    </source>
</evidence>
<dbReference type="CDD" id="cd00590">
    <property type="entry name" value="RRM_SF"/>
    <property type="match status" value="1"/>
</dbReference>
<proteinExistence type="predicted"/>
<dbReference type="InterPro" id="IPR000504">
    <property type="entry name" value="RRM_dom"/>
</dbReference>